<evidence type="ECO:0000313" key="4">
    <source>
        <dbReference type="Proteomes" id="UP001341840"/>
    </source>
</evidence>
<feature type="region of interest" description="Disordered" evidence="1">
    <location>
        <begin position="31"/>
        <end position="59"/>
    </location>
</feature>
<feature type="signal peptide" evidence="2">
    <location>
        <begin position="1"/>
        <end position="23"/>
    </location>
</feature>
<evidence type="ECO:0000256" key="2">
    <source>
        <dbReference type="SAM" id="SignalP"/>
    </source>
</evidence>
<evidence type="ECO:0000313" key="3">
    <source>
        <dbReference type="EMBL" id="MED6107262.1"/>
    </source>
</evidence>
<feature type="compositionally biased region" description="Low complexity" evidence="1">
    <location>
        <begin position="41"/>
        <end position="58"/>
    </location>
</feature>
<organism evidence="3 4">
    <name type="scientific">Stylosanthes scabra</name>
    <dbReference type="NCBI Taxonomy" id="79078"/>
    <lineage>
        <taxon>Eukaryota</taxon>
        <taxon>Viridiplantae</taxon>
        <taxon>Streptophyta</taxon>
        <taxon>Embryophyta</taxon>
        <taxon>Tracheophyta</taxon>
        <taxon>Spermatophyta</taxon>
        <taxon>Magnoliopsida</taxon>
        <taxon>eudicotyledons</taxon>
        <taxon>Gunneridae</taxon>
        <taxon>Pentapetalae</taxon>
        <taxon>rosids</taxon>
        <taxon>fabids</taxon>
        <taxon>Fabales</taxon>
        <taxon>Fabaceae</taxon>
        <taxon>Papilionoideae</taxon>
        <taxon>50 kb inversion clade</taxon>
        <taxon>dalbergioids sensu lato</taxon>
        <taxon>Dalbergieae</taxon>
        <taxon>Pterocarpus clade</taxon>
        <taxon>Stylosanthes</taxon>
    </lineage>
</organism>
<dbReference type="Proteomes" id="UP001341840">
    <property type="component" value="Unassembled WGS sequence"/>
</dbReference>
<sequence length="128" mass="13757">MVILHRCWCLAAALTPETGCVVAAASWSKEPSAPLPLQGRSPPCSSPSHPSQDVSSPSIEARKRRCLCWVVLLPVRADSSFGEAFLRQLPLLLCELKLLTDPTRPPPFSSVAETSAAAAHWTATLPKD</sequence>
<evidence type="ECO:0000256" key="1">
    <source>
        <dbReference type="SAM" id="MobiDB-lite"/>
    </source>
</evidence>
<keyword evidence="4" id="KW-1185">Reference proteome</keyword>
<gene>
    <name evidence="3" type="ORF">PIB30_012384</name>
</gene>
<name>A0ABU6Q6U4_9FABA</name>
<protein>
    <recommendedName>
        <fullName evidence="5">Secreted protein</fullName>
    </recommendedName>
</protein>
<comment type="caution">
    <text evidence="3">The sequence shown here is derived from an EMBL/GenBank/DDBJ whole genome shotgun (WGS) entry which is preliminary data.</text>
</comment>
<accession>A0ABU6Q6U4</accession>
<feature type="chain" id="PRO_5046826854" description="Secreted protein" evidence="2">
    <location>
        <begin position="24"/>
        <end position="128"/>
    </location>
</feature>
<dbReference type="EMBL" id="JASCZI010000031">
    <property type="protein sequence ID" value="MED6107262.1"/>
    <property type="molecule type" value="Genomic_DNA"/>
</dbReference>
<reference evidence="3 4" key="1">
    <citation type="journal article" date="2023" name="Plants (Basel)">
        <title>Bridging the Gap: Combining Genomics and Transcriptomics Approaches to Understand Stylosanthes scabra, an Orphan Legume from the Brazilian Caatinga.</title>
        <authorList>
            <person name="Ferreira-Neto J.R.C."/>
            <person name="da Silva M.D."/>
            <person name="Binneck E."/>
            <person name="de Melo N.F."/>
            <person name="da Silva R.H."/>
            <person name="de Melo A.L.T.M."/>
            <person name="Pandolfi V."/>
            <person name="Bustamante F.O."/>
            <person name="Brasileiro-Vidal A.C."/>
            <person name="Benko-Iseppon A.M."/>
        </authorList>
    </citation>
    <scope>NUCLEOTIDE SEQUENCE [LARGE SCALE GENOMIC DNA]</scope>
    <source>
        <tissue evidence="3">Leaves</tissue>
    </source>
</reference>
<evidence type="ECO:0008006" key="5">
    <source>
        <dbReference type="Google" id="ProtNLM"/>
    </source>
</evidence>
<keyword evidence="2" id="KW-0732">Signal</keyword>
<proteinExistence type="predicted"/>